<gene>
    <name evidence="1" type="ORF">TU35_004930</name>
</gene>
<reference evidence="1" key="1">
    <citation type="submission" date="2024-07" db="EMBL/GenBank/DDBJ databases">
        <title>Metagenome and Metagenome-Assembled Genomes of Archaea from a hot spring from the geothermal field of Los Azufres, Mexico.</title>
        <authorList>
            <person name="Marin-Paredes R."/>
            <person name="Martinez-Romero E."/>
            <person name="Servin-Garciduenas L.E."/>
        </authorList>
    </citation>
    <scope>NUCLEOTIDE SEQUENCE</scope>
</reference>
<sequence>MSIQCPSCGLPEWEAMPPPHTYRHKGPENTVMIARCKNCGTVFYIFRTRLDTYTIHIERAERKHGAIPHLE</sequence>
<protein>
    <submittedName>
        <fullName evidence="1">Uncharacterized protein</fullName>
    </submittedName>
</protein>
<evidence type="ECO:0000313" key="2">
    <source>
        <dbReference type="Proteomes" id="UP000033636"/>
    </source>
</evidence>
<accession>A0ACC6V1I3</accession>
<organism evidence="1 2">
    <name type="scientific">Thermoproteus sp. AZ2</name>
    <dbReference type="NCBI Taxonomy" id="1609232"/>
    <lineage>
        <taxon>Archaea</taxon>
        <taxon>Thermoproteota</taxon>
        <taxon>Thermoprotei</taxon>
        <taxon>Thermoproteales</taxon>
        <taxon>Thermoproteaceae</taxon>
        <taxon>Thermoproteus</taxon>
    </lineage>
</organism>
<dbReference type="Proteomes" id="UP000033636">
    <property type="component" value="Unassembled WGS sequence"/>
</dbReference>
<evidence type="ECO:0000313" key="1">
    <source>
        <dbReference type="EMBL" id="MFB6490579.1"/>
    </source>
</evidence>
<proteinExistence type="predicted"/>
<dbReference type="EMBL" id="JZWT02000011">
    <property type="protein sequence ID" value="MFB6490579.1"/>
    <property type="molecule type" value="Genomic_DNA"/>
</dbReference>
<comment type="caution">
    <text evidence="1">The sequence shown here is derived from an EMBL/GenBank/DDBJ whole genome shotgun (WGS) entry which is preliminary data.</text>
</comment>
<name>A0ACC6V1I3_9CREN</name>